<dbReference type="PANTHER" id="PTHR30346:SF0">
    <property type="entry name" value="HCA OPERON TRANSCRIPTIONAL ACTIVATOR HCAR"/>
    <property type="match status" value="1"/>
</dbReference>
<evidence type="ECO:0000256" key="1">
    <source>
        <dbReference type="ARBA" id="ARBA00009437"/>
    </source>
</evidence>
<dbReference type="Proteomes" id="UP000609874">
    <property type="component" value="Unassembled WGS sequence"/>
</dbReference>
<dbReference type="InterPro" id="IPR036390">
    <property type="entry name" value="WH_DNA-bd_sf"/>
</dbReference>
<comment type="caution">
    <text evidence="6">The sequence shown here is derived from an EMBL/GenBank/DDBJ whole genome shotgun (WGS) entry which is preliminary data.</text>
</comment>
<dbReference type="PANTHER" id="PTHR30346">
    <property type="entry name" value="TRANSCRIPTIONAL DUAL REGULATOR HCAR-RELATED"/>
    <property type="match status" value="1"/>
</dbReference>
<dbReference type="InterPro" id="IPR036388">
    <property type="entry name" value="WH-like_DNA-bd_sf"/>
</dbReference>
<name>A0ABR8UR46_9MICC</name>
<dbReference type="SUPFAM" id="SSF53850">
    <property type="entry name" value="Periplasmic binding protein-like II"/>
    <property type="match status" value="1"/>
</dbReference>
<evidence type="ECO:0000259" key="5">
    <source>
        <dbReference type="PROSITE" id="PS50931"/>
    </source>
</evidence>
<dbReference type="SUPFAM" id="SSF46785">
    <property type="entry name" value="Winged helix' DNA-binding domain"/>
    <property type="match status" value="1"/>
</dbReference>
<evidence type="ECO:0000256" key="3">
    <source>
        <dbReference type="ARBA" id="ARBA00023125"/>
    </source>
</evidence>
<dbReference type="Gene3D" id="1.10.10.10">
    <property type="entry name" value="Winged helix-like DNA-binding domain superfamily/Winged helix DNA-binding domain"/>
    <property type="match status" value="1"/>
</dbReference>
<evidence type="ECO:0000313" key="7">
    <source>
        <dbReference type="Proteomes" id="UP000609874"/>
    </source>
</evidence>
<gene>
    <name evidence="6" type="ORF">H9639_04550</name>
</gene>
<evidence type="ECO:0000313" key="6">
    <source>
        <dbReference type="EMBL" id="MBD7994561.1"/>
    </source>
</evidence>
<dbReference type="Gene3D" id="3.40.190.10">
    <property type="entry name" value="Periplasmic binding protein-like II"/>
    <property type="match status" value="2"/>
</dbReference>
<protein>
    <submittedName>
        <fullName evidence="6">LysR family transcriptional regulator</fullName>
    </submittedName>
</protein>
<dbReference type="Pfam" id="PF03466">
    <property type="entry name" value="LysR_substrate"/>
    <property type="match status" value="1"/>
</dbReference>
<sequence>MARYTLRQLEAFVAVAEQGSIAAAAGSLHVSQSAVSGAVNNLERVFDAQLTIRRKAHGVTLTAAGQYVLTRAKSLLVEATDLELHAGDAGAELRGSLTLGCYLTLAPTVLARLIDHYGRRHPLVQLDFFDGPQTEVQRRLASGRLDVAIAYDLSLPAGLNRQKLYDAEPSIVLSADHPLADREDLALADVAAEPMILLDVNPSRENTMTMFDAAGMQPNIRFRTTDYEVTRSLVGRGMGFAILVQQPAGGQSYEGRSLVVRPIRPAVRPVPVSIVWPDAVRPSQSVSAMLDLAAELYG</sequence>
<accession>A0ABR8UR46</accession>
<keyword evidence="7" id="KW-1185">Reference proteome</keyword>
<comment type="similarity">
    <text evidence="1">Belongs to the LysR transcriptional regulatory family.</text>
</comment>
<dbReference type="PROSITE" id="PS50931">
    <property type="entry name" value="HTH_LYSR"/>
    <property type="match status" value="1"/>
</dbReference>
<keyword evidence="4" id="KW-0804">Transcription</keyword>
<evidence type="ECO:0000256" key="2">
    <source>
        <dbReference type="ARBA" id="ARBA00023015"/>
    </source>
</evidence>
<keyword evidence="2" id="KW-0805">Transcription regulation</keyword>
<proteinExistence type="inferred from homology"/>
<dbReference type="EMBL" id="JACSQD010000002">
    <property type="protein sequence ID" value="MBD7994561.1"/>
    <property type="molecule type" value="Genomic_DNA"/>
</dbReference>
<reference evidence="6 7" key="1">
    <citation type="submission" date="2020-08" db="EMBL/GenBank/DDBJ databases">
        <title>A Genomic Blueprint of the Chicken Gut Microbiome.</title>
        <authorList>
            <person name="Gilroy R."/>
            <person name="Ravi A."/>
            <person name="Getino M."/>
            <person name="Pursley I."/>
            <person name="Horton D.L."/>
            <person name="Alikhan N.-F."/>
            <person name="Baker D."/>
            <person name="Gharbi K."/>
            <person name="Hall N."/>
            <person name="Watson M."/>
            <person name="Adriaenssens E.M."/>
            <person name="Foster-Nyarko E."/>
            <person name="Jarju S."/>
            <person name="Secka A."/>
            <person name="Antonio M."/>
            <person name="Oren A."/>
            <person name="Chaudhuri R."/>
            <person name="La Ragione R.M."/>
            <person name="Hildebrand F."/>
            <person name="Pallen M.J."/>
        </authorList>
    </citation>
    <scope>NUCLEOTIDE SEQUENCE [LARGE SCALE GENOMIC DNA]</scope>
    <source>
        <strain evidence="6 7">Sa2CUA1</strain>
    </source>
</reference>
<feature type="domain" description="HTH lysR-type" evidence="5">
    <location>
        <begin position="4"/>
        <end position="62"/>
    </location>
</feature>
<organism evidence="6 7">
    <name type="scientific">Arthrobacter gallicola</name>
    <dbReference type="NCBI Taxonomy" id="2762225"/>
    <lineage>
        <taxon>Bacteria</taxon>
        <taxon>Bacillati</taxon>
        <taxon>Actinomycetota</taxon>
        <taxon>Actinomycetes</taxon>
        <taxon>Micrococcales</taxon>
        <taxon>Micrococcaceae</taxon>
        <taxon>Arthrobacter</taxon>
    </lineage>
</organism>
<evidence type="ECO:0000256" key="4">
    <source>
        <dbReference type="ARBA" id="ARBA00023163"/>
    </source>
</evidence>
<dbReference type="InterPro" id="IPR000847">
    <property type="entry name" value="LysR_HTH_N"/>
</dbReference>
<dbReference type="Pfam" id="PF00126">
    <property type="entry name" value="HTH_1"/>
    <property type="match status" value="1"/>
</dbReference>
<dbReference type="InterPro" id="IPR005119">
    <property type="entry name" value="LysR_subst-bd"/>
</dbReference>
<keyword evidence="3" id="KW-0238">DNA-binding</keyword>
<dbReference type="RefSeq" id="WP_191806961.1">
    <property type="nucleotide sequence ID" value="NZ_JACSQD010000002.1"/>
</dbReference>